<dbReference type="SUPFAM" id="SSF117892">
    <property type="entry name" value="Band 7/SPFH domain"/>
    <property type="match status" value="1"/>
</dbReference>
<evidence type="ECO:0000313" key="7">
    <source>
        <dbReference type="EMBL" id="KXA99893.1"/>
    </source>
</evidence>
<organism evidence="7 8">
    <name type="scientific">candidate division MSBL1 archaeon SCGC-AAA261C02</name>
    <dbReference type="NCBI Taxonomy" id="1698272"/>
    <lineage>
        <taxon>Archaea</taxon>
        <taxon>Methanobacteriati</taxon>
        <taxon>Methanobacteriota</taxon>
        <taxon>candidate division MSBL1</taxon>
    </lineage>
</organism>
<dbReference type="GO" id="GO:0008233">
    <property type="term" value="F:peptidase activity"/>
    <property type="evidence" value="ECO:0007669"/>
    <property type="project" value="UniProtKB-KW"/>
</dbReference>
<dbReference type="GO" id="GO:0098552">
    <property type="term" value="C:side of membrane"/>
    <property type="evidence" value="ECO:0007669"/>
    <property type="project" value="UniProtKB-ARBA"/>
</dbReference>
<dbReference type="SMART" id="SM00244">
    <property type="entry name" value="PHB"/>
    <property type="match status" value="1"/>
</dbReference>
<evidence type="ECO:0000256" key="2">
    <source>
        <dbReference type="ARBA" id="ARBA00008164"/>
    </source>
</evidence>
<evidence type="ECO:0000256" key="5">
    <source>
        <dbReference type="SAM" id="Phobius"/>
    </source>
</evidence>
<keyword evidence="3 5" id="KW-0812">Transmembrane</keyword>
<dbReference type="PANTHER" id="PTHR10264">
    <property type="entry name" value="BAND 7 PROTEIN-RELATED"/>
    <property type="match status" value="1"/>
</dbReference>
<comment type="similarity">
    <text evidence="2">Belongs to the band 7/mec-2 family.</text>
</comment>
<dbReference type="AlphaFoldDB" id="A0A133V0D7"/>
<evidence type="ECO:0000256" key="4">
    <source>
        <dbReference type="ARBA" id="ARBA00022989"/>
    </source>
</evidence>
<dbReference type="Gene3D" id="6.10.250.2090">
    <property type="match status" value="1"/>
</dbReference>
<feature type="domain" description="Band 7" evidence="6">
    <location>
        <begin position="22"/>
        <end position="179"/>
    </location>
</feature>
<keyword evidence="5" id="KW-0472">Membrane</keyword>
<dbReference type="CDD" id="cd08826">
    <property type="entry name" value="SPFH_eoslipins_u1"/>
    <property type="match status" value="1"/>
</dbReference>
<keyword evidence="4 5" id="KW-1133">Transmembrane helix</keyword>
<dbReference type="InterPro" id="IPR001972">
    <property type="entry name" value="Stomatin_HflK_fam"/>
</dbReference>
<sequence>MVSWLLGLIIFIIIVIIVILALAIKILPEYERAVHFRLGRFIGLKGPGIFLIIPFVDRIKRVDLRVLDLDVPQQRVITQDNVSTNVDAVVYMRVFDPEKSILKVEHYYRATSRLAQTTLRDVLGQVELDALLSKREELSERIRKILDEETDAWGVRVTNVAIQNVNLPEEMVRAIASQAEAERNRRARVKLAKGEKEAAEQMAEAARIYGKSDAAMRLRELQTLVEIATEQNLVVVAPSKIGTELGGIAGLTSALQKQSERRKSKEEEEQS</sequence>
<dbReference type="InterPro" id="IPR036013">
    <property type="entry name" value="Band_7/SPFH_dom_sf"/>
</dbReference>
<evidence type="ECO:0000256" key="1">
    <source>
        <dbReference type="ARBA" id="ARBA00004167"/>
    </source>
</evidence>
<name>A0A133V0D7_9EURY</name>
<evidence type="ECO:0000256" key="3">
    <source>
        <dbReference type="ARBA" id="ARBA00022692"/>
    </source>
</evidence>
<dbReference type="PATRIC" id="fig|1698272.3.peg.262"/>
<evidence type="ECO:0000313" key="8">
    <source>
        <dbReference type="Proteomes" id="UP000070520"/>
    </source>
</evidence>
<proteinExistence type="inferred from homology"/>
<dbReference type="GO" id="GO:0006508">
    <property type="term" value="P:proteolysis"/>
    <property type="evidence" value="ECO:0007669"/>
    <property type="project" value="UniProtKB-KW"/>
</dbReference>
<dbReference type="InterPro" id="IPR043202">
    <property type="entry name" value="Band-7_stomatin-like"/>
</dbReference>
<dbReference type="EMBL" id="LHXW01000020">
    <property type="protein sequence ID" value="KXA99893.1"/>
    <property type="molecule type" value="Genomic_DNA"/>
</dbReference>
<gene>
    <name evidence="7" type="ORF">AKJ42_02240</name>
</gene>
<dbReference type="InterPro" id="IPR001107">
    <property type="entry name" value="Band_7"/>
</dbReference>
<feature type="transmembrane region" description="Helical" evidence="5">
    <location>
        <begin position="38"/>
        <end position="56"/>
    </location>
</feature>
<dbReference type="Pfam" id="PF01145">
    <property type="entry name" value="Band_7"/>
    <property type="match status" value="1"/>
</dbReference>
<dbReference type="Proteomes" id="UP000070520">
    <property type="component" value="Unassembled WGS sequence"/>
</dbReference>
<dbReference type="PANTHER" id="PTHR10264:SF19">
    <property type="entry name" value="AT06885P-RELATED"/>
    <property type="match status" value="1"/>
</dbReference>
<comment type="subcellular location">
    <subcellularLocation>
        <location evidence="1">Membrane</location>
        <topology evidence="1">Single-pass membrane protein</topology>
    </subcellularLocation>
</comment>
<keyword evidence="8" id="KW-1185">Reference proteome</keyword>
<evidence type="ECO:0000259" key="6">
    <source>
        <dbReference type="SMART" id="SM00244"/>
    </source>
</evidence>
<dbReference type="FunFam" id="3.30.479.30:FF:000004">
    <property type="entry name" value="Putative membrane protease family, stomatin"/>
    <property type="match status" value="1"/>
</dbReference>
<feature type="transmembrane region" description="Helical" evidence="5">
    <location>
        <begin position="6"/>
        <end position="26"/>
    </location>
</feature>
<dbReference type="GO" id="GO:0005886">
    <property type="term" value="C:plasma membrane"/>
    <property type="evidence" value="ECO:0007669"/>
    <property type="project" value="InterPro"/>
</dbReference>
<accession>A0A133V0D7</accession>
<keyword evidence="7" id="KW-0378">Hydrolase</keyword>
<keyword evidence="7" id="KW-0645">Protease</keyword>
<dbReference type="Gene3D" id="3.30.479.30">
    <property type="entry name" value="Band 7 domain"/>
    <property type="match status" value="1"/>
</dbReference>
<reference evidence="7 8" key="1">
    <citation type="journal article" date="2016" name="Sci. Rep.">
        <title>Metabolic traits of an uncultured archaeal lineage -MSBL1- from brine pools of the Red Sea.</title>
        <authorList>
            <person name="Mwirichia R."/>
            <person name="Alam I."/>
            <person name="Rashid M."/>
            <person name="Vinu M."/>
            <person name="Ba-Alawi W."/>
            <person name="Anthony Kamau A."/>
            <person name="Kamanda Ngugi D."/>
            <person name="Goker M."/>
            <person name="Klenk H.P."/>
            <person name="Bajic V."/>
            <person name="Stingl U."/>
        </authorList>
    </citation>
    <scope>NUCLEOTIDE SEQUENCE [LARGE SCALE GENOMIC DNA]</scope>
    <source>
        <strain evidence="7">SCGC-AAA261C02</strain>
    </source>
</reference>
<protein>
    <submittedName>
        <fullName evidence="7">Membrane protease subunit, stomatin/prohibitin-like protein</fullName>
    </submittedName>
</protein>
<comment type="caution">
    <text evidence="7">The sequence shown here is derived from an EMBL/GenBank/DDBJ whole genome shotgun (WGS) entry which is preliminary data.</text>
</comment>
<dbReference type="PRINTS" id="PR00721">
    <property type="entry name" value="STOMATIN"/>
</dbReference>